<protein>
    <submittedName>
        <fullName evidence="1">Uncharacterized protein</fullName>
    </submittedName>
</protein>
<evidence type="ECO:0000313" key="2">
    <source>
        <dbReference type="Proteomes" id="UP000242164"/>
    </source>
</evidence>
<dbReference type="EMBL" id="FMIK01000072">
    <property type="protein sequence ID" value="SCM08606.1"/>
    <property type="molecule type" value="Genomic_DNA"/>
</dbReference>
<proteinExistence type="predicted"/>
<sequence length="21" mass="2377">MFVVFVENVMAAQLILNLILV</sequence>
<gene>
    <name evidence="1" type="ORF">BCB44BAC_04643</name>
</gene>
<dbReference type="AlphaFoldDB" id="A0AAX2CPA9"/>
<name>A0AAX2CPA9_9BACI</name>
<dbReference type="Proteomes" id="UP000242164">
    <property type="component" value="Unassembled WGS sequence"/>
</dbReference>
<evidence type="ECO:0000313" key="1">
    <source>
        <dbReference type="EMBL" id="SCM08606.1"/>
    </source>
</evidence>
<accession>A0AAX2CPA9</accession>
<comment type="caution">
    <text evidence="1">The sequence shown here is derived from an EMBL/GenBank/DDBJ whole genome shotgun (WGS) entry which is preliminary data.</text>
</comment>
<organism evidence="1 2">
    <name type="scientific">Bacillus cytotoxicus</name>
    <dbReference type="NCBI Taxonomy" id="580165"/>
    <lineage>
        <taxon>Bacteria</taxon>
        <taxon>Bacillati</taxon>
        <taxon>Bacillota</taxon>
        <taxon>Bacilli</taxon>
        <taxon>Bacillales</taxon>
        <taxon>Bacillaceae</taxon>
        <taxon>Bacillus</taxon>
        <taxon>Bacillus cereus group</taxon>
    </lineage>
</organism>
<reference evidence="1 2" key="1">
    <citation type="submission" date="2016-08" db="EMBL/GenBank/DDBJ databases">
        <authorList>
            <person name="Loux V."/>
            <person name="Rue O."/>
        </authorList>
    </citation>
    <scope>NUCLEOTIDE SEQUENCE [LARGE SCALE GENOMIC DNA]</scope>
    <source>
        <strain evidence="1 2">AFSSA_08CEB44bac</strain>
    </source>
</reference>